<feature type="transmembrane region" description="Helical" evidence="6">
    <location>
        <begin position="79"/>
        <end position="97"/>
    </location>
</feature>
<evidence type="ECO:0000313" key="8">
    <source>
        <dbReference type="Proteomes" id="UP000694393"/>
    </source>
</evidence>
<reference evidence="7" key="1">
    <citation type="submission" date="2025-08" db="UniProtKB">
        <authorList>
            <consortium name="Ensembl"/>
        </authorList>
    </citation>
    <scope>IDENTIFICATION</scope>
</reference>
<keyword evidence="5 6" id="KW-0472">Membrane</keyword>
<dbReference type="Ensembl" id="ENSPCET00000007641.1">
    <property type="protein sequence ID" value="ENSPCEP00000007378.1"/>
    <property type="gene ID" value="ENSPCEG00000005920.1"/>
</dbReference>
<reference evidence="7" key="2">
    <citation type="submission" date="2025-09" db="UniProtKB">
        <authorList>
            <consortium name="Ensembl"/>
        </authorList>
    </citation>
    <scope>IDENTIFICATION</scope>
</reference>
<feature type="transmembrane region" description="Helical" evidence="6">
    <location>
        <begin position="47"/>
        <end position="67"/>
    </location>
</feature>
<evidence type="ECO:0008006" key="9">
    <source>
        <dbReference type="Google" id="ProtNLM"/>
    </source>
</evidence>
<accession>A0A8C8RNB7</accession>
<dbReference type="PANTHER" id="PTHR31746:SF3">
    <property type="entry name" value="TRANSMEMBRANE PROTEIN 229B"/>
    <property type="match status" value="1"/>
</dbReference>
<proteinExistence type="inferred from homology"/>
<evidence type="ECO:0000256" key="4">
    <source>
        <dbReference type="ARBA" id="ARBA00022989"/>
    </source>
</evidence>
<sequence>MGGCPKLLSPLTRWYIYAIHGYFCEVMFTATWAFVEERDWRFRGVTSIWALFIYGMAGLVQEQLYLWLRGHCHLLGRGVCYTLWIYLWEFSTGYLLRHFDACPWDYSHFHYHLMGLVTLEYALFWFVGSLLLETLVIRNTLRLRLEGLGPSPPRQLTHGHL</sequence>
<keyword evidence="3 6" id="KW-0812">Transmembrane</keyword>
<organism evidence="7 8">
    <name type="scientific">Pelusios castaneus</name>
    <name type="common">West African mud turtle</name>
    <dbReference type="NCBI Taxonomy" id="367368"/>
    <lineage>
        <taxon>Eukaryota</taxon>
        <taxon>Metazoa</taxon>
        <taxon>Chordata</taxon>
        <taxon>Craniata</taxon>
        <taxon>Vertebrata</taxon>
        <taxon>Euteleostomi</taxon>
        <taxon>Archelosauria</taxon>
        <taxon>Testudinata</taxon>
        <taxon>Testudines</taxon>
        <taxon>Pleurodira</taxon>
        <taxon>Pelomedusidae</taxon>
        <taxon>Pelusios</taxon>
    </lineage>
</organism>
<protein>
    <recommendedName>
        <fullName evidence="9">Transmembrane protein 229B</fullName>
    </recommendedName>
</protein>
<evidence type="ECO:0000256" key="1">
    <source>
        <dbReference type="ARBA" id="ARBA00004141"/>
    </source>
</evidence>
<keyword evidence="4 6" id="KW-1133">Transmembrane helix</keyword>
<dbReference type="PANTHER" id="PTHR31746">
    <property type="entry name" value="TRANSMEMBRANE PROTEIN 229 FAMILY MEMBER"/>
    <property type="match status" value="1"/>
</dbReference>
<dbReference type="InterPro" id="IPR010540">
    <property type="entry name" value="CmpB_TMEM229"/>
</dbReference>
<evidence type="ECO:0000256" key="5">
    <source>
        <dbReference type="ARBA" id="ARBA00023136"/>
    </source>
</evidence>
<feature type="transmembrane region" description="Helical" evidence="6">
    <location>
        <begin position="109"/>
        <end position="132"/>
    </location>
</feature>
<dbReference type="Pfam" id="PF06541">
    <property type="entry name" value="ABC_trans_CmpB"/>
    <property type="match status" value="1"/>
</dbReference>
<evidence type="ECO:0000256" key="3">
    <source>
        <dbReference type="ARBA" id="ARBA00022692"/>
    </source>
</evidence>
<dbReference type="Proteomes" id="UP000694393">
    <property type="component" value="Unplaced"/>
</dbReference>
<evidence type="ECO:0000313" key="7">
    <source>
        <dbReference type="Ensembl" id="ENSPCEP00000007378.1"/>
    </source>
</evidence>
<comment type="subcellular location">
    <subcellularLocation>
        <location evidence="1">Membrane</location>
        <topology evidence="1">Multi-pass membrane protein</topology>
    </subcellularLocation>
</comment>
<dbReference type="GO" id="GO:0016020">
    <property type="term" value="C:membrane"/>
    <property type="evidence" value="ECO:0007669"/>
    <property type="project" value="UniProtKB-SubCell"/>
</dbReference>
<dbReference type="AlphaFoldDB" id="A0A8C8RNB7"/>
<comment type="similarity">
    <text evidence="2">Belongs to the TMEM229 family.</text>
</comment>
<evidence type="ECO:0000256" key="2">
    <source>
        <dbReference type="ARBA" id="ARBA00006371"/>
    </source>
</evidence>
<evidence type="ECO:0000256" key="6">
    <source>
        <dbReference type="SAM" id="Phobius"/>
    </source>
</evidence>
<keyword evidence="8" id="KW-1185">Reference proteome</keyword>
<feature type="transmembrane region" description="Helical" evidence="6">
    <location>
        <begin position="14"/>
        <end position="35"/>
    </location>
</feature>
<name>A0A8C8RNB7_9SAUR</name>